<name>A0AA39GC20_SARSR</name>
<feature type="compositionally biased region" description="Low complexity" evidence="5">
    <location>
        <begin position="108"/>
        <end position="130"/>
    </location>
</feature>
<feature type="domain" description="Zn(2)-C6 fungal-type" evidence="6">
    <location>
        <begin position="22"/>
        <end position="53"/>
    </location>
</feature>
<dbReference type="InterPro" id="IPR001138">
    <property type="entry name" value="Zn2Cys6_DnaBD"/>
</dbReference>
<keyword evidence="4" id="KW-0539">Nucleus</keyword>
<dbReference type="GO" id="GO:0000981">
    <property type="term" value="F:DNA-binding transcription factor activity, RNA polymerase II-specific"/>
    <property type="evidence" value="ECO:0007669"/>
    <property type="project" value="InterPro"/>
</dbReference>
<comment type="caution">
    <text evidence="7">The sequence shown here is derived from an EMBL/GenBank/DDBJ whole genome shotgun (WGS) entry which is preliminary data.</text>
</comment>
<evidence type="ECO:0000256" key="5">
    <source>
        <dbReference type="SAM" id="MobiDB-lite"/>
    </source>
</evidence>
<evidence type="ECO:0000259" key="6">
    <source>
        <dbReference type="PROSITE" id="PS50048"/>
    </source>
</evidence>
<dbReference type="PANTHER" id="PTHR47840">
    <property type="entry name" value="ZN(II)2CYS6 TRANSCRIPTION FACTOR (EUROFUNG)-RELATED"/>
    <property type="match status" value="1"/>
</dbReference>
<sequence length="646" mass="69872">MADPSAVAPQFRVRKLRKGTHSCQQCRRRKAKCVFEVEHSKICVGCAARGLECRPQTVAPRRERYSSGEAQAGTVGVTAEDLTDRLARLDEILSSMASSSTPEDALNLRSLSSPSTSQTLESSSSTWGQSSSELDVLDCSVAHNARTVTSPGCGATLFPSAAIFGSPLAENGALSSKQRSLSAQLYAHLPPECTSTLLIRNGPSMFLGPHGPGSHDYQIRPTDHPVLIAKRLMVLALCLQQLPSSFDMDTLVFHGNVDSGTLVRTWVDAVSSMVTSDDGAVANVQGVETLILQAVVQGDSGQLRKAWMTGRKAISMAMLLGLHSDSPSKAISVSSCIPGEIVSPQTIDSLWFRANCIDRYASLVLGLPPTSMDTSFASEARMRDDGPEDRLGKVYAVCAGRICERNQRIASGQDARDLTRSIEVELESVAHLVDNAWWHPPPLRMAGSGLSGELMVMNLQVRHYVLTVLLQLPYMLQEEQLQEDAGSREHSRLTCMHACRAVIHRFFRFRSVYKSVATGRQIDYAALLSSMTLLQGHIVRQQLTSSGSAGEASLRSPDVALVDSARHIMQEIAACNRGDALSSEAAESLQDLLIYLQEPSGCAIAPGTDTVDAELWDDALFDTVGPPEQFIMSGLDPALVFPVESF</sequence>
<dbReference type="InterPro" id="IPR007219">
    <property type="entry name" value="XnlR_reg_dom"/>
</dbReference>
<feature type="region of interest" description="Disordered" evidence="5">
    <location>
        <begin position="98"/>
        <end position="130"/>
    </location>
</feature>
<evidence type="ECO:0000256" key="4">
    <source>
        <dbReference type="ARBA" id="ARBA00023242"/>
    </source>
</evidence>
<gene>
    <name evidence="7" type="ORF">NLU13_8633</name>
</gene>
<dbReference type="PROSITE" id="PS00463">
    <property type="entry name" value="ZN2_CY6_FUNGAL_1"/>
    <property type="match status" value="1"/>
</dbReference>
<protein>
    <recommendedName>
        <fullName evidence="6">Zn(2)-C6 fungal-type domain-containing protein</fullName>
    </recommendedName>
</protein>
<dbReference type="SMART" id="SM00066">
    <property type="entry name" value="GAL4"/>
    <property type="match status" value="1"/>
</dbReference>
<dbReference type="CDD" id="cd12148">
    <property type="entry name" value="fungal_TF_MHR"/>
    <property type="match status" value="1"/>
</dbReference>
<dbReference type="Proteomes" id="UP001175261">
    <property type="component" value="Unassembled WGS sequence"/>
</dbReference>
<dbReference type="SUPFAM" id="SSF57701">
    <property type="entry name" value="Zn2/Cys6 DNA-binding domain"/>
    <property type="match status" value="1"/>
</dbReference>
<evidence type="ECO:0000313" key="8">
    <source>
        <dbReference type="Proteomes" id="UP001175261"/>
    </source>
</evidence>
<keyword evidence="8" id="KW-1185">Reference proteome</keyword>
<keyword evidence="1" id="KW-0479">Metal-binding</keyword>
<dbReference type="Gene3D" id="4.10.240.10">
    <property type="entry name" value="Zn(2)-C6 fungal-type DNA-binding domain"/>
    <property type="match status" value="1"/>
</dbReference>
<dbReference type="EMBL" id="JAPDFR010000008">
    <property type="protein sequence ID" value="KAK0384547.1"/>
    <property type="molecule type" value="Genomic_DNA"/>
</dbReference>
<dbReference type="Pfam" id="PF00172">
    <property type="entry name" value="Zn_clus"/>
    <property type="match status" value="1"/>
</dbReference>
<accession>A0AA39GC20</accession>
<keyword evidence="3" id="KW-0804">Transcription</keyword>
<proteinExistence type="predicted"/>
<dbReference type="PANTHER" id="PTHR47840:SF1">
    <property type="entry name" value="ZN(II)2CYS6 TRANSCRIPTION FACTOR (EUROFUNG)"/>
    <property type="match status" value="1"/>
</dbReference>
<dbReference type="GO" id="GO:0003677">
    <property type="term" value="F:DNA binding"/>
    <property type="evidence" value="ECO:0007669"/>
    <property type="project" value="InterPro"/>
</dbReference>
<evidence type="ECO:0000256" key="2">
    <source>
        <dbReference type="ARBA" id="ARBA00023015"/>
    </source>
</evidence>
<dbReference type="PROSITE" id="PS50048">
    <property type="entry name" value="ZN2_CY6_FUNGAL_2"/>
    <property type="match status" value="1"/>
</dbReference>
<dbReference type="AlphaFoldDB" id="A0AA39GC20"/>
<evidence type="ECO:0000256" key="1">
    <source>
        <dbReference type="ARBA" id="ARBA00022723"/>
    </source>
</evidence>
<dbReference type="CDD" id="cd00067">
    <property type="entry name" value="GAL4"/>
    <property type="match status" value="1"/>
</dbReference>
<evidence type="ECO:0000313" key="7">
    <source>
        <dbReference type="EMBL" id="KAK0384547.1"/>
    </source>
</evidence>
<reference evidence="7" key="1">
    <citation type="submission" date="2022-10" db="EMBL/GenBank/DDBJ databases">
        <title>Determination and structural analysis of whole genome sequence of Sarocladium strictum F4-1.</title>
        <authorList>
            <person name="Hu L."/>
            <person name="Jiang Y."/>
        </authorList>
    </citation>
    <scope>NUCLEOTIDE SEQUENCE</scope>
    <source>
        <strain evidence="7">F4-1</strain>
    </source>
</reference>
<dbReference type="SMART" id="SM00906">
    <property type="entry name" value="Fungal_trans"/>
    <property type="match status" value="1"/>
</dbReference>
<dbReference type="GO" id="GO:0008270">
    <property type="term" value="F:zinc ion binding"/>
    <property type="evidence" value="ECO:0007669"/>
    <property type="project" value="InterPro"/>
</dbReference>
<evidence type="ECO:0000256" key="3">
    <source>
        <dbReference type="ARBA" id="ARBA00023163"/>
    </source>
</evidence>
<dbReference type="GO" id="GO:0006351">
    <property type="term" value="P:DNA-templated transcription"/>
    <property type="evidence" value="ECO:0007669"/>
    <property type="project" value="InterPro"/>
</dbReference>
<keyword evidence="2" id="KW-0805">Transcription regulation</keyword>
<dbReference type="InterPro" id="IPR036864">
    <property type="entry name" value="Zn2-C6_fun-type_DNA-bd_sf"/>
</dbReference>
<organism evidence="7 8">
    <name type="scientific">Sarocladium strictum</name>
    <name type="common">Black bundle disease fungus</name>
    <name type="synonym">Acremonium strictum</name>
    <dbReference type="NCBI Taxonomy" id="5046"/>
    <lineage>
        <taxon>Eukaryota</taxon>
        <taxon>Fungi</taxon>
        <taxon>Dikarya</taxon>
        <taxon>Ascomycota</taxon>
        <taxon>Pezizomycotina</taxon>
        <taxon>Sordariomycetes</taxon>
        <taxon>Hypocreomycetidae</taxon>
        <taxon>Hypocreales</taxon>
        <taxon>Sarocladiaceae</taxon>
        <taxon>Sarocladium</taxon>
    </lineage>
</organism>